<dbReference type="OrthoDB" id="3684150at2759"/>
<dbReference type="Proteomes" id="UP000799777">
    <property type="component" value="Unassembled WGS sequence"/>
</dbReference>
<proteinExistence type="predicted"/>
<name>A0A9P4GZY6_9PLEO</name>
<dbReference type="EMBL" id="ML978304">
    <property type="protein sequence ID" value="KAF2024216.1"/>
    <property type="molecule type" value="Genomic_DNA"/>
</dbReference>
<evidence type="ECO:0000313" key="1">
    <source>
        <dbReference type="EMBL" id="KAF2024216.1"/>
    </source>
</evidence>
<gene>
    <name evidence="1" type="ORF">EK21DRAFT_94275</name>
</gene>
<keyword evidence="2" id="KW-1185">Reference proteome</keyword>
<organism evidence="1 2">
    <name type="scientific">Setomelanomma holmii</name>
    <dbReference type="NCBI Taxonomy" id="210430"/>
    <lineage>
        <taxon>Eukaryota</taxon>
        <taxon>Fungi</taxon>
        <taxon>Dikarya</taxon>
        <taxon>Ascomycota</taxon>
        <taxon>Pezizomycotina</taxon>
        <taxon>Dothideomycetes</taxon>
        <taxon>Pleosporomycetidae</taxon>
        <taxon>Pleosporales</taxon>
        <taxon>Pleosporineae</taxon>
        <taxon>Phaeosphaeriaceae</taxon>
        <taxon>Setomelanomma</taxon>
    </lineage>
</organism>
<accession>A0A9P4GZY6</accession>
<comment type="caution">
    <text evidence="1">The sequence shown here is derived from an EMBL/GenBank/DDBJ whole genome shotgun (WGS) entry which is preliminary data.</text>
</comment>
<evidence type="ECO:0000313" key="2">
    <source>
        <dbReference type="Proteomes" id="UP000799777"/>
    </source>
</evidence>
<protein>
    <submittedName>
        <fullName evidence="1">Uncharacterized protein</fullName>
    </submittedName>
</protein>
<sequence length="164" mass="19025">MFTPPRLPRSSRRPKLIWDHGYWYDHELSRTRTPSLESLSLSPRQTTKTPTDLFSRVAALNRRAATVSAALAHLTAVVKPLETIKAEKLSQNQLVDMIAEGRYLSQAMEDFGEQLDECWALLTEVVKGRGKREREKEKEKEREIAVEEWDWEFGTRESGRKRVL</sequence>
<reference evidence="1" key="1">
    <citation type="journal article" date="2020" name="Stud. Mycol.">
        <title>101 Dothideomycetes genomes: a test case for predicting lifestyles and emergence of pathogens.</title>
        <authorList>
            <person name="Haridas S."/>
            <person name="Albert R."/>
            <person name="Binder M."/>
            <person name="Bloem J."/>
            <person name="Labutti K."/>
            <person name="Salamov A."/>
            <person name="Andreopoulos B."/>
            <person name="Baker S."/>
            <person name="Barry K."/>
            <person name="Bills G."/>
            <person name="Bluhm B."/>
            <person name="Cannon C."/>
            <person name="Castanera R."/>
            <person name="Culley D."/>
            <person name="Daum C."/>
            <person name="Ezra D."/>
            <person name="Gonzalez J."/>
            <person name="Henrissat B."/>
            <person name="Kuo A."/>
            <person name="Liang C."/>
            <person name="Lipzen A."/>
            <person name="Lutzoni F."/>
            <person name="Magnuson J."/>
            <person name="Mondo S."/>
            <person name="Nolan M."/>
            <person name="Ohm R."/>
            <person name="Pangilinan J."/>
            <person name="Park H.-J."/>
            <person name="Ramirez L."/>
            <person name="Alfaro M."/>
            <person name="Sun H."/>
            <person name="Tritt A."/>
            <person name="Yoshinaga Y."/>
            <person name="Zwiers L.-H."/>
            <person name="Turgeon B."/>
            <person name="Goodwin S."/>
            <person name="Spatafora J."/>
            <person name="Crous P."/>
            <person name="Grigoriev I."/>
        </authorList>
    </citation>
    <scope>NUCLEOTIDE SEQUENCE</scope>
    <source>
        <strain evidence="1">CBS 110217</strain>
    </source>
</reference>
<dbReference type="AlphaFoldDB" id="A0A9P4GZY6"/>